<dbReference type="Pfam" id="PF24564">
    <property type="entry name" value="DUF7605"/>
    <property type="match status" value="1"/>
</dbReference>
<dbReference type="RefSeq" id="XP_064727800.1">
    <property type="nucleotide sequence ID" value="XM_064876493.1"/>
</dbReference>
<name>A0ABR0RHI8_9EURO</name>
<feature type="region of interest" description="Disordered" evidence="1">
    <location>
        <begin position="383"/>
        <end position="443"/>
    </location>
</feature>
<comment type="caution">
    <text evidence="3">The sequence shown here is derived from an EMBL/GenBank/DDBJ whole genome shotgun (WGS) entry which is preliminary data.</text>
</comment>
<gene>
    <name evidence="3" type="ORF">PMZ80_008090</name>
</gene>
<accession>A0ABR0RHI8</accession>
<dbReference type="EMBL" id="JAVHJV010000010">
    <property type="protein sequence ID" value="KAK5939710.1"/>
    <property type="molecule type" value="Genomic_DNA"/>
</dbReference>
<reference evidence="3 4" key="1">
    <citation type="journal article" date="2023" name="Res Sq">
        <title>Genomic and morphological characterization of Knufia obscura isolated from the Mars 2020 spacecraft assembly facility.</title>
        <authorList>
            <person name="Chander A.M."/>
            <person name="Teixeira M.M."/>
            <person name="Singh N.K."/>
            <person name="Williams M.P."/>
            <person name="Parker C.W."/>
            <person name="Leo P."/>
            <person name="Stajich J.E."/>
            <person name="Torok T."/>
            <person name="Tighe S."/>
            <person name="Mason C.E."/>
            <person name="Venkateswaran K."/>
        </authorList>
    </citation>
    <scope>NUCLEOTIDE SEQUENCE [LARGE SCALE GENOMIC DNA]</scope>
    <source>
        <strain evidence="3 4">CCFEE 5817</strain>
    </source>
</reference>
<dbReference type="Proteomes" id="UP001334248">
    <property type="component" value="Unassembled WGS sequence"/>
</dbReference>
<dbReference type="PANTHER" id="PTHR36681:SF3">
    <property type="entry name" value="NUCLEAR GTPASE, GERMINAL CENTER-ASSOCIATED, TANDEM DUPLICATE 3"/>
    <property type="match status" value="1"/>
</dbReference>
<keyword evidence="4" id="KW-1185">Reference proteome</keyword>
<evidence type="ECO:0000313" key="3">
    <source>
        <dbReference type="EMBL" id="KAK5939710.1"/>
    </source>
</evidence>
<sequence>MEDEQIAACFFSEEETGIPALRDHAYKIGEAETIASAEAHTNKLKSLLTSLDLWSSGSDSAMITDDEAESQSQKHQEIVDDLTKGLLDITKSTIVEMENEITTKILDILSQAAKAGSEEAVLIALKWGAPRKSEEPGLAWGTYRATVRCEGRFANSKKEHNFNENLAKPFMRKIDPKWNHVFNKTIYQILNNGIAQCKTKVDVFETAFSDIMTTKGTAITIKAIFDDQLDRFVKSLDGVLQDVKKNIKAEQTTANRLCEEIIQSEMSEVYEECKEERGTGRYTRMKNTMKTHLEENAEEMFKQVRVHMRSNLRKMMKSVKKTALRELETSCEAFNRDCGYLISRKGREFSGLEQGIQSEILEVLDDAKTVFDAATKLDTASVAQGEQSLPVRSATPAAAPAVATAEPVQTFTATDWGELEEPESEDEGESESASDAELPDILP</sequence>
<protein>
    <recommendedName>
        <fullName evidence="2">DUF7605 domain-containing protein</fullName>
    </recommendedName>
</protein>
<feature type="compositionally biased region" description="Acidic residues" evidence="1">
    <location>
        <begin position="417"/>
        <end position="443"/>
    </location>
</feature>
<organism evidence="3 4">
    <name type="scientific">Knufia obscura</name>
    <dbReference type="NCBI Taxonomy" id="1635080"/>
    <lineage>
        <taxon>Eukaryota</taxon>
        <taxon>Fungi</taxon>
        <taxon>Dikarya</taxon>
        <taxon>Ascomycota</taxon>
        <taxon>Pezizomycotina</taxon>
        <taxon>Eurotiomycetes</taxon>
        <taxon>Chaetothyriomycetidae</taxon>
        <taxon>Chaetothyriales</taxon>
        <taxon>Trichomeriaceae</taxon>
        <taxon>Knufia</taxon>
    </lineage>
</organism>
<evidence type="ECO:0000259" key="2">
    <source>
        <dbReference type="Pfam" id="PF24564"/>
    </source>
</evidence>
<dbReference type="PANTHER" id="PTHR36681">
    <property type="entry name" value="NUCLEAR GTPASE, GERMINAL CENTER-ASSOCIATED, TANDEM DUPLICATE 3"/>
    <property type="match status" value="1"/>
</dbReference>
<dbReference type="InterPro" id="IPR056024">
    <property type="entry name" value="DUF7605"/>
</dbReference>
<feature type="compositionally biased region" description="Low complexity" evidence="1">
    <location>
        <begin position="394"/>
        <end position="408"/>
    </location>
</feature>
<evidence type="ECO:0000313" key="4">
    <source>
        <dbReference type="Proteomes" id="UP001334248"/>
    </source>
</evidence>
<proteinExistence type="predicted"/>
<dbReference type="GeneID" id="90001539"/>
<evidence type="ECO:0000256" key="1">
    <source>
        <dbReference type="SAM" id="MobiDB-lite"/>
    </source>
</evidence>
<feature type="domain" description="DUF7605" evidence="2">
    <location>
        <begin position="137"/>
        <end position="296"/>
    </location>
</feature>